<dbReference type="PANTHER" id="PTHR23137:SF36">
    <property type="entry name" value="VESICLE TRANSPORT PROTEIN SFT2C"/>
    <property type="match status" value="1"/>
</dbReference>
<evidence type="ECO:0000256" key="4">
    <source>
        <dbReference type="ARBA" id="ARBA00022927"/>
    </source>
</evidence>
<evidence type="ECO:0000256" key="8">
    <source>
        <dbReference type="RuleBase" id="RU363111"/>
    </source>
</evidence>
<evidence type="ECO:0000256" key="7">
    <source>
        <dbReference type="ARBA" id="ARBA00025800"/>
    </source>
</evidence>
<evidence type="ECO:0000256" key="6">
    <source>
        <dbReference type="ARBA" id="ARBA00023136"/>
    </source>
</evidence>
<sequence length="175" mass="20181">MKYNALEEALSTNDSFATKYSLPFTKNDLFKKKSVDLEHFNMTFSQRILAFFFCLLLGVITMAYSFFSIFGAFTSPIRFALPYAISNYFFFLMFGFIFGFKTYFKKVFNGKKRNYTLAFITCTFLTIYSGFYSNNYFIHLVLCVGQIFTFIAFVVALLPGGSDGLSSIIKLMLKR</sequence>
<feature type="transmembrane region" description="Helical" evidence="8">
    <location>
        <begin position="48"/>
        <end position="73"/>
    </location>
</feature>
<comment type="function">
    <text evidence="8">Nonessential protein required for the fusion of transport vesicles derived from the endocytic pathway with the Golgi complex.</text>
</comment>
<dbReference type="GO" id="GO:0016192">
    <property type="term" value="P:vesicle-mediated transport"/>
    <property type="evidence" value="ECO:0007669"/>
    <property type="project" value="InterPro"/>
</dbReference>
<keyword evidence="4 8" id="KW-0653">Protein transport</keyword>
<comment type="similarity">
    <text evidence="7 8">Belongs to the SFT2 family.</text>
</comment>
<proteinExistence type="inferred from homology"/>
<feature type="transmembrane region" description="Helical" evidence="8">
    <location>
        <begin position="137"/>
        <end position="158"/>
    </location>
</feature>
<keyword evidence="8" id="KW-0333">Golgi apparatus</keyword>
<evidence type="ECO:0000313" key="10">
    <source>
        <dbReference type="Proteomes" id="UP000030655"/>
    </source>
</evidence>
<dbReference type="AlphaFoldDB" id="A0A059F5W0"/>
<dbReference type="Proteomes" id="UP000030655">
    <property type="component" value="Unassembled WGS sequence"/>
</dbReference>
<evidence type="ECO:0000256" key="1">
    <source>
        <dbReference type="ARBA" id="ARBA00004141"/>
    </source>
</evidence>
<keyword evidence="2 8" id="KW-0813">Transport</keyword>
<evidence type="ECO:0000256" key="3">
    <source>
        <dbReference type="ARBA" id="ARBA00022692"/>
    </source>
</evidence>
<dbReference type="PANTHER" id="PTHR23137">
    <property type="entry name" value="VESICLE TRANSPORT PROTEIN-RELATED"/>
    <property type="match status" value="1"/>
</dbReference>
<dbReference type="HOGENOM" id="CLU_1555234_0_0_1"/>
<feature type="transmembrane region" description="Helical" evidence="8">
    <location>
        <begin position="85"/>
        <end position="103"/>
    </location>
</feature>
<evidence type="ECO:0000256" key="5">
    <source>
        <dbReference type="ARBA" id="ARBA00022989"/>
    </source>
</evidence>
<dbReference type="EMBL" id="KK365130">
    <property type="protein sequence ID" value="KCZ82502.1"/>
    <property type="molecule type" value="Genomic_DNA"/>
</dbReference>
<keyword evidence="10" id="KW-1185">Reference proteome</keyword>
<evidence type="ECO:0000256" key="2">
    <source>
        <dbReference type="ARBA" id="ARBA00022448"/>
    </source>
</evidence>
<keyword evidence="6 8" id="KW-0472">Membrane</keyword>
<dbReference type="OrthoDB" id="660759at2759"/>
<protein>
    <recommendedName>
        <fullName evidence="8">Protein transport protein SFT2</fullName>
    </recommendedName>
</protein>
<dbReference type="GO" id="GO:0015031">
    <property type="term" value="P:protein transport"/>
    <property type="evidence" value="ECO:0007669"/>
    <property type="project" value="UniProtKB-KW"/>
</dbReference>
<dbReference type="InterPro" id="IPR011691">
    <property type="entry name" value="Vesicle_transpt_SFT2"/>
</dbReference>
<keyword evidence="5 8" id="KW-1133">Transmembrane helix</keyword>
<comment type="subcellular location">
    <subcellularLocation>
        <location evidence="8">Golgi apparatus membrane</location>
        <topology evidence="8">Multi-pass membrane protein</topology>
    </subcellularLocation>
    <subcellularLocation>
        <location evidence="1">Membrane</location>
        <topology evidence="1">Multi-pass membrane protein</topology>
    </subcellularLocation>
</comment>
<dbReference type="InterPro" id="IPR007305">
    <property type="entry name" value="Vesicle_transpt_Got1/SFT2"/>
</dbReference>
<accession>A0A059F5W0</accession>
<name>A0A059F5W0_9MICR</name>
<dbReference type="VEuPathDB" id="MicrosporidiaDB:H312_00160"/>
<keyword evidence="3 8" id="KW-0812">Transmembrane</keyword>
<gene>
    <name evidence="9" type="ORF">H312_00160</name>
</gene>
<organism evidence="9 10">
    <name type="scientific">Anncaliia algerae PRA339</name>
    <dbReference type="NCBI Taxonomy" id="1288291"/>
    <lineage>
        <taxon>Eukaryota</taxon>
        <taxon>Fungi</taxon>
        <taxon>Fungi incertae sedis</taxon>
        <taxon>Microsporidia</taxon>
        <taxon>Tubulinosematoidea</taxon>
        <taxon>Tubulinosematidae</taxon>
        <taxon>Anncaliia</taxon>
    </lineage>
</organism>
<reference evidence="9 10" key="2">
    <citation type="submission" date="2014-03" db="EMBL/GenBank/DDBJ databases">
        <title>The Genome Sequence of Anncaliia algerae insect isolate PRA339.</title>
        <authorList>
            <consortium name="The Broad Institute Genome Sequencing Platform"/>
            <consortium name="The Broad Institute Genome Sequencing Center for Infectious Disease"/>
            <person name="Cuomo C."/>
            <person name="Becnel J."/>
            <person name="Sanscrainte N."/>
            <person name="Walker B."/>
            <person name="Young S.K."/>
            <person name="Zeng Q."/>
            <person name="Gargeya S."/>
            <person name="Fitzgerald M."/>
            <person name="Haas B."/>
            <person name="Abouelleil A."/>
            <person name="Alvarado L."/>
            <person name="Arachchi H.M."/>
            <person name="Berlin A.M."/>
            <person name="Chapman S.B."/>
            <person name="Dewar J."/>
            <person name="Goldberg J."/>
            <person name="Griggs A."/>
            <person name="Gujja S."/>
            <person name="Hansen M."/>
            <person name="Howarth C."/>
            <person name="Imamovic A."/>
            <person name="Larimer J."/>
            <person name="McCowan C."/>
            <person name="Murphy C."/>
            <person name="Neiman D."/>
            <person name="Pearson M."/>
            <person name="Priest M."/>
            <person name="Roberts A."/>
            <person name="Saif S."/>
            <person name="Shea T."/>
            <person name="Sisk P."/>
            <person name="Sykes S."/>
            <person name="Wortman J."/>
            <person name="Nusbaum C."/>
            <person name="Birren B."/>
        </authorList>
    </citation>
    <scope>NUCLEOTIDE SEQUENCE [LARGE SCALE GENOMIC DNA]</scope>
    <source>
        <strain evidence="9 10">PRA339</strain>
    </source>
</reference>
<evidence type="ECO:0000313" key="9">
    <source>
        <dbReference type="EMBL" id="KCZ82502.1"/>
    </source>
</evidence>
<dbReference type="STRING" id="1288291.A0A059F5W0"/>
<reference evidence="10" key="1">
    <citation type="submission" date="2013-02" db="EMBL/GenBank/DDBJ databases">
        <authorList>
            <consortium name="The Broad Institute Genome Sequencing Platform"/>
            <person name="Cuomo C."/>
            <person name="Becnel J."/>
            <person name="Sanscrainte N."/>
            <person name="Walker B."/>
            <person name="Young S.K."/>
            <person name="Zeng Q."/>
            <person name="Gargeya S."/>
            <person name="Fitzgerald M."/>
            <person name="Haas B."/>
            <person name="Abouelleil A."/>
            <person name="Alvarado L."/>
            <person name="Arachchi H.M."/>
            <person name="Berlin A.M."/>
            <person name="Chapman S.B."/>
            <person name="Dewar J."/>
            <person name="Goldberg J."/>
            <person name="Griggs A."/>
            <person name="Gujja S."/>
            <person name="Hansen M."/>
            <person name="Howarth C."/>
            <person name="Imamovic A."/>
            <person name="Larimer J."/>
            <person name="McCowan C."/>
            <person name="Murphy C."/>
            <person name="Neiman D."/>
            <person name="Pearson M."/>
            <person name="Priest M."/>
            <person name="Roberts A."/>
            <person name="Saif S."/>
            <person name="Shea T."/>
            <person name="Sisk P."/>
            <person name="Sykes S."/>
            <person name="Wortman J."/>
            <person name="Nusbaum C."/>
            <person name="Birren B."/>
        </authorList>
    </citation>
    <scope>NUCLEOTIDE SEQUENCE [LARGE SCALE GENOMIC DNA]</scope>
    <source>
        <strain evidence="10">PRA339</strain>
    </source>
</reference>
<feature type="transmembrane region" description="Helical" evidence="8">
    <location>
        <begin position="115"/>
        <end position="131"/>
    </location>
</feature>
<dbReference type="GO" id="GO:0000139">
    <property type="term" value="C:Golgi membrane"/>
    <property type="evidence" value="ECO:0007669"/>
    <property type="project" value="UniProtKB-SubCell"/>
</dbReference>
<dbReference type="Pfam" id="PF04178">
    <property type="entry name" value="Got1"/>
    <property type="match status" value="1"/>
</dbReference>